<feature type="chain" id="PRO_5035911369" evidence="5">
    <location>
        <begin position="28"/>
        <end position="584"/>
    </location>
</feature>
<organism evidence="6 7">
    <name type="scientific">Glossina fuscipes</name>
    <dbReference type="NCBI Taxonomy" id="7396"/>
    <lineage>
        <taxon>Eukaryota</taxon>
        <taxon>Metazoa</taxon>
        <taxon>Ecdysozoa</taxon>
        <taxon>Arthropoda</taxon>
        <taxon>Hexapoda</taxon>
        <taxon>Insecta</taxon>
        <taxon>Pterygota</taxon>
        <taxon>Neoptera</taxon>
        <taxon>Endopterygota</taxon>
        <taxon>Diptera</taxon>
        <taxon>Brachycera</taxon>
        <taxon>Muscomorpha</taxon>
        <taxon>Hippoboscoidea</taxon>
        <taxon>Glossinidae</taxon>
        <taxon>Glossina</taxon>
    </lineage>
</organism>
<keyword evidence="6" id="KW-1185">Reference proteome</keyword>
<feature type="signal peptide" evidence="5">
    <location>
        <begin position="1"/>
        <end position="27"/>
    </location>
</feature>
<keyword evidence="1" id="KW-0433">Leucine-rich repeat</keyword>
<dbReference type="Gene3D" id="3.80.10.10">
    <property type="entry name" value="Ribonuclease Inhibitor"/>
    <property type="match status" value="2"/>
</dbReference>
<dbReference type="AlphaFoldDB" id="A0A8U0WIM0"/>
<dbReference type="InterPro" id="IPR032675">
    <property type="entry name" value="LRR_dom_sf"/>
</dbReference>
<dbReference type="InterPro" id="IPR001611">
    <property type="entry name" value="Leu-rich_rpt"/>
</dbReference>
<dbReference type="Proteomes" id="UP000092443">
    <property type="component" value="Unplaced"/>
</dbReference>
<dbReference type="SMART" id="SM00364">
    <property type="entry name" value="LRR_BAC"/>
    <property type="match status" value="3"/>
</dbReference>
<keyword evidence="2" id="KW-0677">Repeat</keyword>
<evidence type="ECO:0000256" key="2">
    <source>
        <dbReference type="ARBA" id="ARBA00022737"/>
    </source>
</evidence>
<feature type="transmembrane region" description="Helical" evidence="4">
    <location>
        <begin position="531"/>
        <end position="551"/>
    </location>
</feature>
<feature type="coiled-coil region" evidence="3">
    <location>
        <begin position="29"/>
        <end position="78"/>
    </location>
</feature>
<keyword evidence="4" id="KW-0472">Membrane</keyword>
<keyword evidence="5" id="KW-0732">Signal</keyword>
<keyword evidence="4" id="KW-0812">Transmembrane</keyword>
<proteinExistence type="predicted"/>
<dbReference type="GeneID" id="119634710"/>
<evidence type="ECO:0000313" key="7">
    <source>
        <dbReference type="RefSeq" id="XP_037884965.1"/>
    </source>
</evidence>
<evidence type="ECO:0000256" key="4">
    <source>
        <dbReference type="SAM" id="Phobius"/>
    </source>
</evidence>
<gene>
    <name evidence="7" type="primary">LOC119634710</name>
</gene>
<accession>A0A8U0WIM0</accession>
<evidence type="ECO:0000256" key="5">
    <source>
        <dbReference type="SAM" id="SignalP"/>
    </source>
</evidence>
<evidence type="ECO:0000256" key="3">
    <source>
        <dbReference type="SAM" id="Coils"/>
    </source>
</evidence>
<keyword evidence="3" id="KW-0175">Coiled coil</keyword>
<reference evidence="7" key="1">
    <citation type="submission" date="2025-08" db="UniProtKB">
        <authorList>
            <consortium name="RefSeq"/>
        </authorList>
    </citation>
    <scope>IDENTIFICATION</scope>
    <source>
        <tissue evidence="7">Whole body pupa</tissue>
    </source>
</reference>
<dbReference type="SUPFAM" id="SSF52058">
    <property type="entry name" value="L domain-like"/>
    <property type="match status" value="1"/>
</dbReference>
<evidence type="ECO:0000256" key="1">
    <source>
        <dbReference type="ARBA" id="ARBA00022614"/>
    </source>
</evidence>
<evidence type="ECO:0000313" key="6">
    <source>
        <dbReference type="Proteomes" id="UP000092443"/>
    </source>
</evidence>
<dbReference type="PANTHER" id="PTHR24366">
    <property type="entry name" value="IG(IMMUNOGLOBULIN) AND LRR(LEUCINE RICH REPEAT) DOMAINS"/>
    <property type="match status" value="1"/>
</dbReference>
<dbReference type="PROSITE" id="PS51450">
    <property type="entry name" value="LRR"/>
    <property type="match status" value="1"/>
</dbReference>
<keyword evidence="4" id="KW-1133">Transmembrane helix</keyword>
<sequence>MFSLQNRNTFLLTFLIYDAVVFQISRATLDETKVRALQLQLQLQQQQQHQQQNEQQQQQQQQQQHQQQQHRQQQQQQQQHQQATLITPSLMEIMDNQNDNAQLTTTTVSSSPITIATASSADNMPEFCFYAEPQLCFNFHNENASDNLSQQWAINTCHCRPHPNVTNSWYCCNITHISMITACRNTSSNWSNLHIYNMTMIEVDLSLSIFQTLHSLAITDGNISRLVKSFSRVSQIKCLNFSNNNLSNITMRAPPFLKFLNISKNNLTQIPKLKQNQNITLDVRDNKRMLCKPLLETIFRFKFVAPNSSYCLLDNNFHWFNSTDSIAINQLEMARRFHTECPIIPGKGNCICAPEHMIRTGDPSKPEVKIFCRVDCSNLGLTELPSKLPLNTFYFDITNNNITDIGKQFHNNPTYQSIAKLFADNNRIESMHDLEGTKFMDHFQEIHLRNNAISRLPEYLLTNVLNSYVGRIIYLGGNKLICDCNSAKVLKIWLLQRSRDIPDYNDILCRNMPQRVMELQEIKVCQSPHDWTAYVYYLIACEVILLIALIAKVSYDYWVFKTAGYLPWPASKMPKLPCDWLCES</sequence>
<dbReference type="KEGG" id="gfs:119634710"/>
<protein>
    <submittedName>
        <fullName evidence="7">Protein halfway</fullName>
    </submittedName>
</protein>
<dbReference type="RefSeq" id="XP_037884965.1">
    <property type="nucleotide sequence ID" value="XM_038029037.1"/>
</dbReference>
<name>A0A8U0WIM0_9MUSC</name>